<keyword evidence="5 7" id="KW-1133">Transmembrane helix</keyword>
<dbReference type="KEGG" id="ahw:NCTC11636_00930"/>
<dbReference type="InterPro" id="IPR051393">
    <property type="entry name" value="ABC_transporter_permease"/>
</dbReference>
<dbReference type="EMBL" id="LR134350">
    <property type="protein sequence ID" value="VEG27238.1"/>
    <property type="molecule type" value="Genomic_DNA"/>
</dbReference>
<organism evidence="9 10">
    <name type="scientific">Actinomyces howellii</name>
    <dbReference type="NCBI Taxonomy" id="52771"/>
    <lineage>
        <taxon>Bacteria</taxon>
        <taxon>Bacillati</taxon>
        <taxon>Actinomycetota</taxon>
        <taxon>Actinomycetes</taxon>
        <taxon>Actinomycetales</taxon>
        <taxon>Actinomycetaceae</taxon>
        <taxon>Actinomyces</taxon>
    </lineage>
</organism>
<evidence type="ECO:0000256" key="1">
    <source>
        <dbReference type="ARBA" id="ARBA00004651"/>
    </source>
</evidence>
<keyword evidence="3" id="KW-1003">Cell membrane</keyword>
<feature type="transmembrane region" description="Helical" evidence="7">
    <location>
        <begin position="25"/>
        <end position="52"/>
    </location>
</feature>
<dbReference type="InterPro" id="IPR035906">
    <property type="entry name" value="MetI-like_sf"/>
</dbReference>
<dbReference type="PANTHER" id="PTHR30193">
    <property type="entry name" value="ABC TRANSPORTER PERMEASE PROTEIN"/>
    <property type="match status" value="1"/>
</dbReference>
<keyword evidence="2 7" id="KW-0813">Transport</keyword>
<dbReference type="PANTHER" id="PTHR30193:SF37">
    <property type="entry name" value="INNER MEMBRANE ABC TRANSPORTER PERMEASE PROTEIN YCJO"/>
    <property type="match status" value="1"/>
</dbReference>
<feature type="transmembrane region" description="Helical" evidence="7">
    <location>
        <begin position="86"/>
        <end position="107"/>
    </location>
</feature>
<gene>
    <name evidence="9" type="primary">ugpA_2</name>
    <name evidence="9" type="ORF">NCTC11636_00930</name>
</gene>
<comment type="subcellular location">
    <subcellularLocation>
        <location evidence="1 7">Cell membrane</location>
        <topology evidence="1 7">Multi-pass membrane protein</topology>
    </subcellularLocation>
</comment>
<evidence type="ECO:0000256" key="5">
    <source>
        <dbReference type="ARBA" id="ARBA00022989"/>
    </source>
</evidence>
<evidence type="ECO:0000256" key="7">
    <source>
        <dbReference type="RuleBase" id="RU363032"/>
    </source>
</evidence>
<proteinExistence type="inferred from homology"/>
<feature type="transmembrane region" description="Helical" evidence="7">
    <location>
        <begin position="273"/>
        <end position="293"/>
    </location>
</feature>
<evidence type="ECO:0000259" key="8">
    <source>
        <dbReference type="PROSITE" id="PS50928"/>
    </source>
</evidence>
<dbReference type="OrthoDB" id="3265694at2"/>
<evidence type="ECO:0000313" key="10">
    <source>
        <dbReference type="Proteomes" id="UP000266895"/>
    </source>
</evidence>
<feature type="domain" description="ABC transmembrane type-1" evidence="8">
    <location>
        <begin position="82"/>
        <end position="294"/>
    </location>
</feature>
<dbReference type="Proteomes" id="UP000266895">
    <property type="component" value="Chromosome"/>
</dbReference>
<sequence length="306" mass="33001">MSLPDHGGSPARARRSWRVADRRQGYAFAAPQTIGLLLFTLLPFLAALMLAFTEWNGFGTPSFVGWQNFADQLADPLLRRSVLNTLGIAAVTVPVGLGLAIVVAVLLEGVRLKSLYMVMIFTPVVTSSVATALIWQQLLHREGALSRSIAAVLPLTPPDWLGNPRLALLAVCLVTIWSSLGLNVVIFQAGLQSIPPSVLEAATIDGAGPVRRFFSIVLPLLSPTIFFQSVIAVISSLKTFDLVFILVSHAGPDHATRTIVYHIYDLGFRSSSFGLASAASVILLVLTAALTLIQFAGQKRFVHYED</sequence>
<feature type="transmembrane region" description="Helical" evidence="7">
    <location>
        <begin position="114"/>
        <end position="135"/>
    </location>
</feature>
<feature type="transmembrane region" description="Helical" evidence="7">
    <location>
        <begin position="212"/>
        <end position="234"/>
    </location>
</feature>
<reference evidence="9 10" key="1">
    <citation type="submission" date="2018-12" db="EMBL/GenBank/DDBJ databases">
        <authorList>
            <consortium name="Pathogen Informatics"/>
        </authorList>
    </citation>
    <scope>NUCLEOTIDE SEQUENCE [LARGE SCALE GENOMIC DNA]</scope>
    <source>
        <strain evidence="9 10">NCTC11636</strain>
    </source>
</reference>
<dbReference type="GO" id="GO:0055085">
    <property type="term" value="P:transmembrane transport"/>
    <property type="evidence" value="ECO:0007669"/>
    <property type="project" value="InterPro"/>
</dbReference>
<dbReference type="SUPFAM" id="SSF161098">
    <property type="entry name" value="MetI-like"/>
    <property type="match status" value="1"/>
</dbReference>
<comment type="similarity">
    <text evidence="7">Belongs to the binding-protein-dependent transport system permease family.</text>
</comment>
<keyword evidence="4 7" id="KW-0812">Transmembrane</keyword>
<evidence type="ECO:0000256" key="4">
    <source>
        <dbReference type="ARBA" id="ARBA00022692"/>
    </source>
</evidence>
<protein>
    <submittedName>
        <fullName evidence="9">sn-glycerol-3-phosphate transport system permease protein ugpA</fullName>
    </submittedName>
</protein>
<name>A0A448HFW2_9ACTO</name>
<dbReference type="CDD" id="cd06261">
    <property type="entry name" value="TM_PBP2"/>
    <property type="match status" value="1"/>
</dbReference>
<evidence type="ECO:0000256" key="3">
    <source>
        <dbReference type="ARBA" id="ARBA00022475"/>
    </source>
</evidence>
<dbReference type="InterPro" id="IPR000515">
    <property type="entry name" value="MetI-like"/>
</dbReference>
<dbReference type="PROSITE" id="PS50928">
    <property type="entry name" value="ABC_TM1"/>
    <property type="match status" value="1"/>
</dbReference>
<dbReference type="AlphaFoldDB" id="A0A448HFW2"/>
<dbReference type="RefSeq" id="WP_126382089.1">
    <property type="nucleotide sequence ID" value="NZ_LR134350.1"/>
</dbReference>
<keyword evidence="6 7" id="KW-0472">Membrane</keyword>
<keyword evidence="10" id="KW-1185">Reference proteome</keyword>
<evidence type="ECO:0000256" key="6">
    <source>
        <dbReference type="ARBA" id="ARBA00023136"/>
    </source>
</evidence>
<dbReference type="Pfam" id="PF00528">
    <property type="entry name" value="BPD_transp_1"/>
    <property type="match status" value="1"/>
</dbReference>
<dbReference type="Gene3D" id="1.10.3720.10">
    <property type="entry name" value="MetI-like"/>
    <property type="match status" value="1"/>
</dbReference>
<evidence type="ECO:0000313" key="9">
    <source>
        <dbReference type="EMBL" id="VEG27238.1"/>
    </source>
</evidence>
<evidence type="ECO:0000256" key="2">
    <source>
        <dbReference type="ARBA" id="ARBA00022448"/>
    </source>
</evidence>
<accession>A0A448HFW2</accession>
<feature type="transmembrane region" description="Helical" evidence="7">
    <location>
        <begin position="166"/>
        <end position="191"/>
    </location>
</feature>
<dbReference type="GO" id="GO:0005886">
    <property type="term" value="C:plasma membrane"/>
    <property type="evidence" value="ECO:0007669"/>
    <property type="project" value="UniProtKB-SubCell"/>
</dbReference>